<dbReference type="RefSeq" id="WP_096591658.1">
    <property type="nucleotide sequence ID" value="NZ_MWRM01000008.1"/>
</dbReference>
<accession>A0A2A4GVT3</accession>
<feature type="transmembrane region" description="Helical" evidence="1">
    <location>
        <begin position="293"/>
        <end position="318"/>
    </location>
</feature>
<feature type="transmembrane region" description="Helical" evidence="1">
    <location>
        <begin position="147"/>
        <end position="168"/>
    </location>
</feature>
<proteinExistence type="predicted"/>
<feature type="transmembrane region" description="Helical" evidence="1">
    <location>
        <begin position="12"/>
        <end position="29"/>
    </location>
</feature>
<feature type="transmembrane region" description="Helical" evidence="1">
    <location>
        <begin position="200"/>
        <end position="224"/>
    </location>
</feature>
<organism evidence="2 3">
    <name type="scientific">Staphylococcus delphini</name>
    <dbReference type="NCBI Taxonomy" id="53344"/>
    <lineage>
        <taxon>Bacteria</taxon>
        <taxon>Bacillati</taxon>
        <taxon>Bacillota</taxon>
        <taxon>Bacilli</taxon>
        <taxon>Bacillales</taxon>
        <taxon>Staphylococcaceae</taxon>
        <taxon>Staphylococcus</taxon>
        <taxon>Staphylococcus intermedius group</taxon>
    </lineage>
</organism>
<sequence length="369" mass="41184">MKQLSKKTNTIIIVVSIIVAICAIVFTRLNSSFYHIPLGEVTKIESHHQEKSVDEQHNQDVKYEDVLQVKLLNTKQQGDTLHVEHRYNASKTEEQAYQPGDKVLLHKGKNQKDTYIIEKKRDTVLVTVISAFFIALLIVGQRIGLQSILSLVINALAILSAISLYHAYPQLNLFLLMSLAVVIATVLTLWLVIGWSMRTIVTIVSTLLGTFICIFIAWLVIGLTHGHGIKYETMSFLTIQPRTVFLTSVMVGTLGAVMDVAITISSGMYEVLQRSPHISMQRWVLAGRNIGRDIMGTMTNILLFSYLAGSLPMLLLYLKNGNTLTYSISMNWSLEISRAITGGIGIVLTIPLTIFLMRLWLSLRGGVAR</sequence>
<dbReference type="PANTHER" id="PTHR41771">
    <property type="entry name" value="MEMBRANE PROTEIN-RELATED"/>
    <property type="match status" value="1"/>
</dbReference>
<name>A0A2A4GVT3_9STAP</name>
<evidence type="ECO:0000313" key="3">
    <source>
        <dbReference type="Proteomes" id="UP000218335"/>
    </source>
</evidence>
<dbReference type="AlphaFoldDB" id="A0A2A4GVT3"/>
<feature type="transmembrane region" description="Helical" evidence="1">
    <location>
        <begin position="244"/>
        <end position="272"/>
    </location>
</feature>
<gene>
    <name evidence="2" type="ORF">B5C08_09810</name>
</gene>
<reference evidence="2 3" key="1">
    <citation type="journal article" date="2017" name="PLoS ONE">
        <title>Development of a real-time PCR for detection of Staphylococcus pseudintermedius using a novel automated comparison of whole-genome sequences.</title>
        <authorList>
            <person name="Verstappen K.M."/>
            <person name="Huijbregts L."/>
            <person name="Spaninks M."/>
            <person name="Wagenaar J.A."/>
            <person name="Fluit A.C."/>
            <person name="Duim B."/>
        </authorList>
    </citation>
    <scope>NUCLEOTIDE SEQUENCE [LARGE SCALE GENOMIC DNA]</scope>
    <source>
        <strain evidence="2 3">215070706401-1</strain>
    </source>
</reference>
<dbReference type="EMBL" id="MWUU01000013">
    <property type="protein sequence ID" value="PCF54377.1"/>
    <property type="molecule type" value="Genomic_DNA"/>
</dbReference>
<evidence type="ECO:0000256" key="1">
    <source>
        <dbReference type="SAM" id="Phobius"/>
    </source>
</evidence>
<keyword evidence="1" id="KW-0812">Transmembrane</keyword>
<evidence type="ECO:0000313" key="2">
    <source>
        <dbReference type="EMBL" id="PCF54377.1"/>
    </source>
</evidence>
<feature type="transmembrane region" description="Helical" evidence="1">
    <location>
        <begin position="338"/>
        <end position="361"/>
    </location>
</feature>
<feature type="transmembrane region" description="Helical" evidence="1">
    <location>
        <begin position="123"/>
        <end position="140"/>
    </location>
</feature>
<keyword evidence="1" id="KW-1133">Transmembrane helix</keyword>
<dbReference type="PANTHER" id="PTHR41771:SF1">
    <property type="entry name" value="MEMBRANE PROTEIN"/>
    <property type="match status" value="1"/>
</dbReference>
<feature type="transmembrane region" description="Helical" evidence="1">
    <location>
        <begin position="174"/>
        <end position="193"/>
    </location>
</feature>
<protein>
    <submittedName>
        <fullName evidence="2">YibE/F-like protein</fullName>
    </submittedName>
</protein>
<comment type="caution">
    <text evidence="2">The sequence shown here is derived from an EMBL/GenBank/DDBJ whole genome shotgun (WGS) entry which is preliminary data.</text>
</comment>
<dbReference type="Pfam" id="PF07907">
    <property type="entry name" value="YibE_F"/>
    <property type="match status" value="1"/>
</dbReference>
<dbReference type="Proteomes" id="UP000218335">
    <property type="component" value="Unassembled WGS sequence"/>
</dbReference>
<dbReference type="InterPro" id="IPR012507">
    <property type="entry name" value="YibE_F"/>
</dbReference>
<keyword evidence="1" id="KW-0472">Membrane</keyword>